<dbReference type="SUPFAM" id="SSF52540">
    <property type="entry name" value="P-loop containing nucleoside triphosphate hydrolases"/>
    <property type="match status" value="1"/>
</dbReference>
<dbReference type="InterPro" id="IPR011029">
    <property type="entry name" value="DEATH-like_dom_sf"/>
</dbReference>
<keyword evidence="5" id="KW-1017">Isopeptide bond</keyword>
<evidence type="ECO:0000256" key="7">
    <source>
        <dbReference type="ARBA" id="ARBA00022588"/>
    </source>
</evidence>
<keyword evidence="6" id="KW-0597">Phosphoprotein</keyword>
<feature type="domain" description="RLR CTR" evidence="23">
    <location>
        <begin position="836"/>
        <end position="960"/>
    </location>
</feature>
<feature type="region of interest" description="Disordered" evidence="20">
    <location>
        <begin position="245"/>
        <end position="267"/>
    </location>
</feature>
<evidence type="ECO:0000256" key="8">
    <source>
        <dbReference type="ARBA" id="ARBA00022723"/>
    </source>
</evidence>
<evidence type="ECO:0000256" key="3">
    <source>
        <dbReference type="ARBA" id="ARBA00012552"/>
    </source>
</evidence>
<evidence type="ECO:0000256" key="13">
    <source>
        <dbReference type="ARBA" id="ARBA00022833"/>
    </source>
</evidence>
<keyword evidence="13" id="KW-0862">Zinc</keyword>
<evidence type="ECO:0000256" key="15">
    <source>
        <dbReference type="ARBA" id="ARBA00022843"/>
    </source>
</evidence>
<dbReference type="RefSeq" id="XP_030637660.1">
    <property type="nucleotide sequence ID" value="XM_030781800.1"/>
</dbReference>
<dbReference type="Pfam" id="PF16739">
    <property type="entry name" value="CARD_2"/>
    <property type="match status" value="2"/>
</dbReference>
<evidence type="ECO:0000259" key="22">
    <source>
        <dbReference type="PROSITE" id="PS51194"/>
    </source>
</evidence>
<dbReference type="Gene3D" id="1.10.533.10">
    <property type="entry name" value="Death Domain, Fas"/>
    <property type="match status" value="2"/>
</dbReference>
<keyword evidence="12" id="KW-0347">Helicase</keyword>
<dbReference type="InterPro" id="IPR006935">
    <property type="entry name" value="Helicase/UvrB_N"/>
</dbReference>
<evidence type="ECO:0000256" key="1">
    <source>
        <dbReference type="ARBA" id="ARBA00004496"/>
    </source>
</evidence>
<dbReference type="GO" id="GO:0039530">
    <property type="term" value="P:MDA-5 signaling pathway"/>
    <property type="evidence" value="ECO:0007669"/>
    <property type="project" value="TreeGrafter"/>
</dbReference>
<keyword evidence="11" id="KW-0378">Hydrolase</keyword>
<keyword evidence="15" id="KW-0832">Ubl conjugation</keyword>
<dbReference type="GeneID" id="115818430"/>
<dbReference type="GO" id="GO:0140374">
    <property type="term" value="P:antiviral innate immune response"/>
    <property type="evidence" value="ECO:0007669"/>
    <property type="project" value="TreeGrafter"/>
</dbReference>
<dbReference type="PROSITE" id="PS51789">
    <property type="entry name" value="RLR_CTR"/>
    <property type="match status" value="1"/>
</dbReference>
<dbReference type="InterPro" id="IPR038557">
    <property type="entry name" value="RLR_C_sf"/>
</dbReference>
<dbReference type="PROSITE" id="PS51192">
    <property type="entry name" value="HELICASE_ATP_BIND_1"/>
    <property type="match status" value="1"/>
</dbReference>
<dbReference type="InterPro" id="IPR027417">
    <property type="entry name" value="P-loop_NTPase"/>
</dbReference>
<dbReference type="Proteomes" id="UP000504632">
    <property type="component" value="Chromosome 8"/>
</dbReference>
<dbReference type="InterPro" id="IPR041204">
    <property type="entry name" value="RIG-I-like_C"/>
</dbReference>
<evidence type="ECO:0000259" key="21">
    <source>
        <dbReference type="PROSITE" id="PS51192"/>
    </source>
</evidence>
<dbReference type="GO" id="GO:0005524">
    <property type="term" value="F:ATP binding"/>
    <property type="evidence" value="ECO:0007669"/>
    <property type="project" value="UniProtKB-KW"/>
</dbReference>
<evidence type="ECO:0000313" key="24">
    <source>
        <dbReference type="Proteomes" id="UP000504632"/>
    </source>
</evidence>
<comment type="subcellular location">
    <subcellularLocation>
        <location evidence="1">Cytoplasm</location>
    </subcellularLocation>
</comment>
<evidence type="ECO:0000256" key="12">
    <source>
        <dbReference type="ARBA" id="ARBA00022806"/>
    </source>
</evidence>
<dbReference type="Pfam" id="PF11648">
    <property type="entry name" value="RIG-I_C-RD"/>
    <property type="match status" value="1"/>
</dbReference>
<dbReference type="GO" id="GO:0005737">
    <property type="term" value="C:cytoplasm"/>
    <property type="evidence" value="ECO:0007669"/>
    <property type="project" value="UniProtKB-SubCell"/>
</dbReference>
<dbReference type="Pfam" id="PF18119">
    <property type="entry name" value="RIG-I_C"/>
    <property type="match status" value="1"/>
</dbReference>
<evidence type="ECO:0000256" key="20">
    <source>
        <dbReference type="SAM" id="MobiDB-lite"/>
    </source>
</evidence>
<dbReference type="InterPro" id="IPR014001">
    <property type="entry name" value="Helicase_ATP-bd"/>
</dbReference>
<dbReference type="InterPro" id="IPR051363">
    <property type="entry name" value="RLR_Helicase"/>
</dbReference>
<dbReference type="Gene3D" id="1.20.1320.30">
    <property type="match status" value="1"/>
</dbReference>
<evidence type="ECO:0000256" key="5">
    <source>
        <dbReference type="ARBA" id="ARBA00022499"/>
    </source>
</evidence>
<evidence type="ECO:0000256" key="6">
    <source>
        <dbReference type="ARBA" id="ARBA00022553"/>
    </source>
</evidence>
<feature type="compositionally biased region" description="Acidic residues" evidence="20">
    <location>
        <begin position="245"/>
        <end position="255"/>
    </location>
</feature>
<feature type="domain" description="Helicase C-terminal" evidence="22">
    <location>
        <begin position="639"/>
        <end position="812"/>
    </location>
</feature>
<keyword evidence="7" id="KW-0399">Innate immunity</keyword>
<keyword evidence="17" id="KW-0694">RNA-binding</keyword>
<dbReference type="GO" id="GO:0003725">
    <property type="term" value="F:double-stranded RNA binding"/>
    <property type="evidence" value="ECO:0007669"/>
    <property type="project" value="TreeGrafter"/>
</dbReference>
<dbReference type="GO" id="GO:0016787">
    <property type="term" value="F:hydrolase activity"/>
    <property type="evidence" value="ECO:0007669"/>
    <property type="project" value="UniProtKB-KW"/>
</dbReference>
<dbReference type="SMART" id="SM00487">
    <property type="entry name" value="DEXDc"/>
    <property type="match status" value="1"/>
</dbReference>
<gene>
    <name evidence="25" type="primary">LOC115818430</name>
</gene>
<name>A0A6J2VX73_CHACN</name>
<evidence type="ECO:0000256" key="9">
    <source>
        <dbReference type="ARBA" id="ARBA00022737"/>
    </source>
</evidence>
<keyword evidence="9" id="KW-0677">Repeat</keyword>
<dbReference type="AlphaFoldDB" id="A0A6J2VX73"/>
<dbReference type="GO" id="GO:0003677">
    <property type="term" value="F:DNA binding"/>
    <property type="evidence" value="ECO:0007669"/>
    <property type="project" value="InterPro"/>
</dbReference>
<dbReference type="GO" id="GO:0003724">
    <property type="term" value="F:RNA helicase activity"/>
    <property type="evidence" value="ECO:0007669"/>
    <property type="project" value="UniProtKB-EC"/>
</dbReference>
<reference evidence="25" key="1">
    <citation type="submission" date="2025-08" db="UniProtKB">
        <authorList>
            <consortium name="RefSeq"/>
        </authorList>
    </citation>
    <scope>IDENTIFICATION</scope>
</reference>
<comment type="catalytic activity">
    <reaction evidence="19">
        <text>ATP + H2O = ADP + phosphate + H(+)</text>
        <dbReference type="Rhea" id="RHEA:13065"/>
        <dbReference type="ChEBI" id="CHEBI:15377"/>
        <dbReference type="ChEBI" id="CHEBI:15378"/>
        <dbReference type="ChEBI" id="CHEBI:30616"/>
        <dbReference type="ChEBI" id="CHEBI:43474"/>
        <dbReference type="ChEBI" id="CHEBI:456216"/>
        <dbReference type="EC" id="3.6.4.13"/>
    </reaction>
    <physiologicalReaction direction="left-to-right" evidence="19">
        <dbReference type="Rhea" id="RHEA:13066"/>
    </physiologicalReaction>
</comment>
<keyword evidence="16" id="KW-0391">Immunity</keyword>
<evidence type="ECO:0000256" key="16">
    <source>
        <dbReference type="ARBA" id="ARBA00022859"/>
    </source>
</evidence>
<dbReference type="InterPro" id="IPR031964">
    <property type="entry name" value="CARD_dom"/>
</dbReference>
<evidence type="ECO:0000256" key="17">
    <source>
        <dbReference type="ARBA" id="ARBA00022884"/>
    </source>
</evidence>
<dbReference type="InParanoid" id="A0A6J2VX73"/>
<dbReference type="GO" id="GO:0003727">
    <property type="term" value="F:single-stranded RNA binding"/>
    <property type="evidence" value="ECO:0007669"/>
    <property type="project" value="TreeGrafter"/>
</dbReference>
<keyword evidence="8" id="KW-0479">Metal-binding</keyword>
<evidence type="ECO:0000256" key="18">
    <source>
        <dbReference type="ARBA" id="ARBA00023118"/>
    </source>
</evidence>
<protein>
    <recommendedName>
        <fullName evidence="3">RNA helicase</fullName>
        <ecNumber evidence="3">3.6.4.13</ecNumber>
    </recommendedName>
</protein>
<dbReference type="Gene3D" id="2.170.150.30">
    <property type="entry name" value="RIG-I-like receptor, C-terminal regulatory domain"/>
    <property type="match status" value="1"/>
</dbReference>
<dbReference type="PANTHER" id="PTHR14074:SF14">
    <property type="entry name" value="INTERFERON-INDUCED HELICASE C DOMAIN-CONTAINING PROTEIN 1"/>
    <property type="match status" value="1"/>
</dbReference>
<keyword evidence="24" id="KW-1185">Reference proteome</keyword>
<sequence length="972" mass="110031">MSTYSDETLLWLIGDCFRNKLRNLIQVEPVLDYIHFIERDKKDVILNKAKSESNHRAVDMLIDTIIAMPRRAGWFREFLNALMMAGCKYAARIVDSDENSSPDMDAENDYCVQLINLLAPSLVRMKTADVCLVGYALDILNADDKENIEAETRNRGNMSGARVLLRRIVQKPPGWFSTFLEVLRKTGHPDLIRELTGTPPSELTCVNGNENQIQGTPIGNLNGLDHAISTPTEIELYCSDVSHEEDLDQDEDVDSAEAGGHGAADGAAADAGEADIALWDYQMEVAKPALQGKNVIISLPTGSGKTRVALHITKDHLDHRKQQGLPGKVAVLVNRVVLVEQHYNKEFSKLLKHRYCVERISGESKLKLAFSEMVKTNDVIICTDMILENFLARAMSEEDNGINLSDFSLIIIDECHHTQKGDVYQQILIRYLTQKFKNEKNRKERKPELPLPQILGLTASLGVGGASQTEKAQEHILRICANLDASAIMTADLSDRTKGPFKKVKMASRRQQDPFGDVIREIMKSIEEHARLRPSAEPGTQCYELWVVDQEKQAAREGDQRIRVCSKHLRQYNEALVQSNTIRMADAFGLLHKFYKEEYQKKYPTEEGERVRLTDTEKFLFKLFQDKKQNLRDLVNQPQFENRALALLRETILHEFTSRNKARGIIFTETRLSAIALHHWIQQNDKFEEAEVRSSYLIGGGDQSAVRPMTSRDKDIVLGKFRSGEINLLVATTVAEEGLDIEECNVVIRYCLVTNEIAMIQARGRGRAEDSSYIVIGVEGSGVSERERVNESREKIMTKAIQRVQQMSQKEYQEKVKTYQLEAILEKKCRTRRSEEKKKKKKDPSSVRLRCRGCEQAVSPGTDVEVISGAHHVIMTDDFKKKFRVLKTKNQTLPQAETKVVACKGCGHNWGFMMCHRGIDCPCINIPGFVVSVNGDVGTFDSWTDLDVEFPAFDYFSHASRFMFDSDEEISS</sequence>
<accession>A0A6J2VX73</accession>
<dbReference type="Pfam" id="PF00271">
    <property type="entry name" value="Helicase_C"/>
    <property type="match status" value="1"/>
</dbReference>
<evidence type="ECO:0000256" key="14">
    <source>
        <dbReference type="ARBA" id="ARBA00022840"/>
    </source>
</evidence>
<organism evidence="24 25">
    <name type="scientific">Chanos chanos</name>
    <name type="common">Milkfish</name>
    <name type="synonym">Mugil chanos</name>
    <dbReference type="NCBI Taxonomy" id="29144"/>
    <lineage>
        <taxon>Eukaryota</taxon>
        <taxon>Metazoa</taxon>
        <taxon>Chordata</taxon>
        <taxon>Craniata</taxon>
        <taxon>Vertebrata</taxon>
        <taxon>Euteleostomi</taxon>
        <taxon>Actinopterygii</taxon>
        <taxon>Neopterygii</taxon>
        <taxon>Teleostei</taxon>
        <taxon>Ostariophysi</taxon>
        <taxon>Gonorynchiformes</taxon>
        <taxon>Chanidae</taxon>
        <taxon>Chanos</taxon>
    </lineage>
</organism>
<evidence type="ECO:0000256" key="4">
    <source>
        <dbReference type="ARBA" id="ARBA00022490"/>
    </source>
</evidence>
<evidence type="ECO:0000256" key="2">
    <source>
        <dbReference type="ARBA" id="ARBA00006866"/>
    </source>
</evidence>
<dbReference type="Gene3D" id="3.40.50.300">
    <property type="entry name" value="P-loop containing nucleotide triphosphate hydrolases"/>
    <property type="match status" value="2"/>
</dbReference>
<evidence type="ECO:0000259" key="23">
    <source>
        <dbReference type="PROSITE" id="PS51789"/>
    </source>
</evidence>
<proteinExistence type="inferred from homology"/>
<dbReference type="SMART" id="SM00490">
    <property type="entry name" value="HELICc"/>
    <property type="match status" value="1"/>
</dbReference>
<feature type="domain" description="Helicase ATP-binding" evidence="21">
    <location>
        <begin position="286"/>
        <end position="479"/>
    </location>
</feature>
<dbReference type="EC" id="3.6.4.13" evidence="3"/>
<dbReference type="Pfam" id="PF04851">
    <property type="entry name" value="ResIII"/>
    <property type="match status" value="1"/>
</dbReference>
<dbReference type="InterPro" id="IPR021673">
    <property type="entry name" value="RLR_CTR"/>
</dbReference>
<dbReference type="PROSITE" id="PS51194">
    <property type="entry name" value="HELICASE_CTER"/>
    <property type="match status" value="1"/>
</dbReference>
<dbReference type="PANTHER" id="PTHR14074">
    <property type="entry name" value="HELICASE WITH DEATH DOMAIN-RELATED"/>
    <property type="match status" value="1"/>
</dbReference>
<keyword evidence="18" id="KW-0051">Antiviral defense</keyword>
<evidence type="ECO:0000256" key="19">
    <source>
        <dbReference type="ARBA" id="ARBA00049390"/>
    </source>
</evidence>
<comment type="similarity">
    <text evidence="2">Belongs to the helicase family. RLR subfamily.</text>
</comment>
<evidence type="ECO:0000256" key="11">
    <source>
        <dbReference type="ARBA" id="ARBA00022801"/>
    </source>
</evidence>
<evidence type="ECO:0000256" key="10">
    <source>
        <dbReference type="ARBA" id="ARBA00022741"/>
    </source>
</evidence>
<keyword evidence="10" id="KW-0547">Nucleotide-binding</keyword>
<keyword evidence="4" id="KW-0963">Cytoplasm</keyword>
<keyword evidence="14" id="KW-0067">ATP-binding</keyword>
<dbReference type="OrthoDB" id="416741at2759"/>
<dbReference type="GO" id="GO:0008270">
    <property type="term" value="F:zinc ion binding"/>
    <property type="evidence" value="ECO:0007669"/>
    <property type="project" value="TreeGrafter"/>
</dbReference>
<evidence type="ECO:0000313" key="25">
    <source>
        <dbReference type="RefSeq" id="XP_030637660.1"/>
    </source>
</evidence>
<dbReference type="InterPro" id="IPR001650">
    <property type="entry name" value="Helicase_C-like"/>
</dbReference>